<dbReference type="Pfam" id="PF13505">
    <property type="entry name" value="OMP_b-brl"/>
    <property type="match status" value="1"/>
</dbReference>
<proteinExistence type="predicted"/>
<evidence type="ECO:0000256" key="2">
    <source>
        <dbReference type="SAM" id="SignalP"/>
    </source>
</evidence>
<dbReference type="Gene3D" id="2.40.160.20">
    <property type="match status" value="1"/>
</dbReference>
<evidence type="ECO:0000256" key="1">
    <source>
        <dbReference type="ARBA" id="ARBA00022729"/>
    </source>
</evidence>
<organism evidence="4 5">
    <name type="scientific">Sulfurovum zhangzhouensis</name>
    <dbReference type="NCBI Taxonomy" id="3019067"/>
    <lineage>
        <taxon>Bacteria</taxon>
        <taxon>Pseudomonadati</taxon>
        <taxon>Campylobacterota</taxon>
        <taxon>Epsilonproteobacteria</taxon>
        <taxon>Campylobacterales</taxon>
        <taxon>Sulfurovaceae</taxon>
        <taxon>Sulfurovum</taxon>
    </lineage>
</organism>
<dbReference type="EMBL" id="JAQIBD010000002">
    <property type="protein sequence ID" value="MDM5271803.1"/>
    <property type="molecule type" value="Genomic_DNA"/>
</dbReference>
<dbReference type="SUPFAM" id="SSF56925">
    <property type="entry name" value="OMPA-like"/>
    <property type="match status" value="1"/>
</dbReference>
<feature type="signal peptide" evidence="2">
    <location>
        <begin position="1"/>
        <end position="20"/>
    </location>
</feature>
<sequence>MKNITMSLIAIISLSTFSVAGGDISPVEPYVNVPEVSDAMPGKFHVGLGYSYMNMNIDDTNEDFTAHSVLFKGGYNFNEYIGVEGRYTMNVGDITYDNGKESDINADMSNIGLYAKAMYPVTEEFNIYGLLGYGQVKFDDGSEYTESGLQWGIGAEYAVTDHIGVFVDYTNMYNDKGLDGAVVNSDVVVDAISIGATYTF</sequence>
<name>A0ABT7QY88_9BACT</name>
<evidence type="ECO:0000313" key="5">
    <source>
        <dbReference type="Proteomes" id="UP001169069"/>
    </source>
</evidence>
<feature type="domain" description="Outer membrane protein beta-barrel" evidence="3">
    <location>
        <begin position="37"/>
        <end position="200"/>
    </location>
</feature>
<evidence type="ECO:0000259" key="3">
    <source>
        <dbReference type="Pfam" id="PF13505"/>
    </source>
</evidence>
<protein>
    <submittedName>
        <fullName evidence="4">Porin family protein</fullName>
    </submittedName>
</protein>
<comment type="caution">
    <text evidence="4">The sequence shown here is derived from an EMBL/GenBank/DDBJ whole genome shotgun (WGS) entry which is preliminary data.</text>
</comment>
<gene>
    <name evidence="4" type="ORF">PGH07_06410</name>
</gene>
<dbReference type="Proteomes" id="UP001169069">
    <property type="component" value="Unassembled WGS sequence"/>
</dbReference>
<keyword evidence="5" id="KW-1185">Reference proteome</keyword>
<feature type="chain" id="PRO_5045448511" evidence="2">
    <location>
        <begin position="21"/>
        <end position="200"/>
    </location>
</feature>
<evidence type="ECO:0000313" key="4">
    <source>
        <dbReference type="EMBL" id="MDM5271803.1"/>
    </source>
</evidence>
<dbReference type="InterPro" id="IPR011250">
    <property type="entry name" value="OMP/PagP_B-barrel"/>
</dbReference>
<dbReference type="RefSeq" id="WP_289413530.1">
    <property type="nucleotide sequence ID" value="NZ_JAQIBD010000002.1"/>
</dbReference>
<accession>A0ABT7QY88</accession>
<keyword evidence="1 2" id="KW-0732">Signal</keyword>
<dbReference type="InterPro" id="IPR027385">
    <property type="entry name" value="Beta-barrel_OMP"/>
</dbReference>
<reference evidence="4" key="1">
    <citation type="submission" date="2023-01" db="EMBL/GenBank/DDBJ databases">
        <title>Sulfurovum sp. zt1-1 genome assembly.</title>
        <authorList>
            <person name="Wang J."/>
        </authorList>
    </citation>
    <scope>NUCLEOTIDE SEQUENCE</scope>
    <source>
        <strain evidence="4">Zt1-1</strain>
    </source>
</reference>